<dbReference type="InterPro" id="IPR026960">
    <property type="entry name" value="RVT-Znf"/>
</dbReference>
<proteinExistence type="predicted"/>
<evidence type="ECO:0000256" key="1">
    <source>
        <dbReference type="ARBA" id="ARBA00022729"/>
    </source>
</evidence>
<sequence>MAWKVRFGFLSTRLNLSRRCLDLQSILCVNCNKEVESTSHVFFACSMARDLYRNIASWWDISYSEFSSYEEWLEWLLNLRIQSDRRKILEDVLCKEINHCHLALHQEQSHRQDVLHENSEACRLTILQEPTDRLGQLAVYLGNPCHSCSLEHVKLNCTGFTSRMEIDPEILSRQGDLCIVNNDQPVPRLSFISFSNDCRDYFPFALASETVTCS</sequence>
<gene>
    <name evidence="3" type="ORF">Tci_045933</name>
</gene>
<evidence type="ECO:0000259" key="2">
    <source>
        <dbReference type="Pfam" id="PF13966"/>
    </source>
</evidence>
<reference evidence="3" key="1">
    <citation type="journal article" date="2019" name="Sci. Rep.">
        <title>Draft genome of Tanacetum cinerariifolium, the natural source of mosquito coil.</title>
        <authorList>
            <person name="Yamashiro T."/>
            <person name="Shiraishi A."/>
            <person name="Satake H."/>
            <person name="Nakayama K."/>
        </authorList>
    </citation>
    <scope>NUCLEOTIDE SEQUENCE</scope>
</reference>
<keyword evidence="3" id="KW-0548">Nucleotidyltransferase</keyword>
<dbReference type="Pfam" id="PF24068">
    <property type="entry name" value="TPD1_C"/>
    <property type="match status" value="1"/>
</dbReference>
<dbReference type="PANTHER" id="PTHR33184">
    <property type="entry name" value="PROTEIN TAPETUM DETERMINANT 1-LIKE-RELATED"/>
    <property type="match status" value="1"/>
</dbReference>
<name>A0A6L2MNR4_TANCI</name>
<dbReference type="AlphaFoldDB" id="A0A6L2MNR4"/>
<dbReference type="Pfam" id="PF13966">
    <property type="entry name" value="zf-RVT"/>
    <property type="match status" value="1"/>
</dbReference>
<keyword evidence="3" id="KW-0695">RNA-directed DNA polymerase</keyword>
<dbReference type="GO" id="GO:0001709">
    <property type="term" value="P:cell fate determination"/>
    <property type="evidence" value="ECO:0007669"/>
    <property type="project" value="TreeGrafter"/>
</dbReference>
<dbReference type="PANTHER" id="PTHR33184:SF72">
    <property type="entry name" value="BETA-1,3-N-ACETYLGLUCOSAMINYLTRANSFERASE FAMILY PROTEIN"/>
    <property type="match status" value="1"/>
</dbReference>
<organism evidence="3">
    <name type="scientific">Tanacetum cinerariifolium</name>
    <name type="common">Dalmatian daisy</name>
    <name type="synonym">Chrysanthemum cinerariifolium</name>
    <dbReference type="NCBI Taxonomy" id="118510"/>
    <lineage>
        <taxon>Eukaryota</taxon>
        <taxon>Viridiplantae</taxon>
        <taxon>Streptophyta</taxon>
        <taxon>Embryophyta</taxon>
        <taxon>Tracheophyta</taxon>
        <taxon>Spermatophyta</taxon>
        <taxon>Magnoliopsida</taxon>
        <taxon>eudicotyledons</taxon>
        <taxon>Gunneridae</taxon>
        <taxon>Pentapetalae</taxon>
        <taxon>asterids</taxon>
        <taxon>campanulids</taxon>
        <taxon>Asterales</taxon>
        <taxon>Asteraceae</taxon>
        <taxon>Asteroideae</taxon>
        <taxon>Anthemideae</taxon>
        <taxon>Anthemidinae</taxon>
        <taxon>Tanacetum</taxon>
    </lineage>
</organism>
<evidence type="ECO:0000313" key="3">
    <source>
        <dbReference type="EMBL" id="GEU73955.1"/>
    </source>
</evidence>
<dbReference type="EMBL" id="BKCJ010006789">
    <property type="protein sequence ID" value="GEU73955.1"/>
    <property type="molecule type" value="Genomic_DNA"/>
</dbReference>
<dbReference type="InterPro" id="IPR040361">
    <property type="entry name" value="TPD1"/>
</dbReference>
<accession>A0A6L2MNR4</accession>
<feature type="domain" description="Reverse transcriptase zinc-binding" evidence="2">
    <location>
        <begin position="2"/>
        <end position="50"/>
    </location>
</feature>
<comment type="caution">
    <text evidence="3">The sequence shown here is derived from an EMBL/GenBank/DDBJ whole genome shotgun (WGS) entry which is preliminary data.</text>
</comment>
<dbReference type="GO" id="GO:0003964">
    <property type="term" value="F:RNA-directed DNA polymerase activity"/>
    <property type="evidence" value="ECO:0007669"/>
    <property type="project" value="UniProtKB-KW"/>
</dbReference>
<keyword evidence="1" id="KW-0732">Signal</keyword>
<keyword evidence="3" id="KW-0808">Transferase</keyword>
<protein>
    <submittedName>
        <fullName evidence="3">RNA-directed DNA polymerase, eukaryota</fullName>
    </submittedName>
</protein>